<keyword evidence="4" id="KW-1185">Reference proteome</keyword>
<comment type="caution">
    <text evidence="3">The sequence shown here is derived from an EMBL/GenBank/DDBJ whole genome shotgun (WGS) entry which is preliminary data.</text>
</comment>
<accession>A0AAN9P497</accession>
<evidence type="ECO:0000313" key="4">
    <source>
        <dbReference type="Proteomes" id="UP001359559"/>
    </source>
</evidence>
<organism evidence="3 4">
    <name type="scientific">Clitoria ternatea</name>
    <name type="common">Butterfly pea</name>
    <dbReference type="NCBI Taxonomy" id="43366"/>
    <lineage>
        <taxon>Eukaryota</taxon>
        <taxon>Viridiplantae</taxon>
        <taxon>Streptophyta</taxon>
        <taxon>Embryophyta</taxon>
        <taxon>Tracheophyta</taxon>
        <taxon>Spermatophyta</taxon>
        <taxon>Magnoliopsida</taxon>
        <taxon>eudicotyledons</taxon>
        <taxon>Gunneridae</taxon>
        <taxon>Pentapetalae</taxon>
        <taxon>rosids</taxon>
        <taxon>fabids</taxon>
        <taxon>Fabales</taxon>
        <taxon>Fabaceae</taxon>
        <taxon>Papilionoideae</taxon>
        <taxon>50 kb inversion clade</taxon>
        <taxon>NPAAA clade</taxon>
        <taxon>indigoferoid/millettioid clade</taxon>
        <taxon>Phaseoleae</taxon>
        <taxon>Clitoria</taxon>
    </lineage>
</organism>
<evidence type="ECO:0000256" key="1">
    <source>
        <dbReference type="SAM" id="MobiDB-lite"/>
    </source>
</evidence>
<feature type="signal peptide" evidence="2">
    <location>
        <begin position="1"/>
        <end position="22"/>
    </location>
</feature>
<feature type="compositionally biased region" description="Polar residues" evidence="1">
    <location>
        <begin position="51"/>
        <end position="62"/>
    </location>
</feature>
<feature type="compositionally biased region" description="Basic and acidic residues" evidence="1">
    <location>
        <begin position="69"/>
        <end position="84"/>
    </location>
</feature>
<evidence type="ECO:0000256" key="2">
    <source>
        <dbReference type="SAM" id="SignalP"/>
    </source>
</evidence>
<protein>
    <submittedName>
        <fullName evidence="3">Uncharacterized protein</fullName>
    </submittedName>
</protein>
<reference evidence="3 4" key="1">
    <citation type="submission" date="2024-01" db="EMBL/GenBank/DDBJ databases">
        <title>The genomes of 5 underutilized Papilionoideae crops provide insights into root nodulation and disease resistance.</title>
        <authorList>
            <person name="Yuan L."/>
        </authorList>
    </citation>
    <scope>NUCLEOTIDE SEQUENCE [LARGE SCALE GENOMIC DNA]</scope>
    <source>
        <strain evidence="3">LY-2023</strain>
        <tissue evidence="3">Leaf</tissue>
    </source>
</reference>
<dbReference type="PROSITE" id="PS51257">
    <property type="entry name" value="PROKAR_LIPOPROTEIN"/>
    <property type="match status" value="1"/>
</dbReference>
<name>A0AAN9P497_CLITE</name>
<dbReference type="Proteomes" id="UP001359559">
    <property type="component" value="Unassembled WGS sequence"/>
</dbReference>
<gene>
    <name evidence="3" type="ORF">RJT34_19789</name>
</gene>
<feature type="region of interest" description="Disordered" evidence="1">
    <location>
        <begin position="47"/>
        <end position="84"/>
    </location>
</feature>
<proteinExistence type="predicted"/>
<evidence type="ECO:0000313" key="3">
    <source>
        <dbReference type="EMBL" id="KAK7285032.1"/>
    </source>
</evidence>
<dbReference type="AlphaFoldDB" id="A0AAN9P497"/>
<keyword evidence="2" id="KW-0732">Signal</keyword>
<feature type="chain" id="PRO_5042899052" evidence="2">
    <location>
        <begin position="23"/>
        <end position="103"/>
    </location>
</feature>
<dbReference type="EMBL" id="JAYKXN010000005">
    <property type="protein sequence ID" value="KAK7285032.1"/>
    <property type="molecule type" value="Genomic_DNA"/>
</dbReference>
<sequence length="103" mass="11314">MKVIAFLMAVIVVTSCLGESRASGIGGIYGQEQRNRVGRGKVIESIENEKINTNNPKSSVESVSHRGKPKENYNDEDRSRILVTADRKPSLSSLKVAQLLKSQ</sequence>